<proteinExistence type="predicted"/>
<dbReference type="SMART" id="SM00248">
    <property type="entry name" value="ANK"/>
    <property type="match status" value="5"/>
</dbReference>
<dbReference type="InterPro" id="IPR052391">
    <property type="entry name" value="E3_Ligase-Neurotoxin"/>
</dbReference>
<name>A0AAD7XGZ3_9STRA</name>
<dbReference type="AlphaFoldDB" id="A0AAD7XGZ3"/>
<dbReference type="InterPro" id="IPR036770">
    <property type="entry name" value="Ankyrin_rpt-contain_sf"/>
</dbReference>
<dbReference type="PROSITE" id="PS50088">
    <property type="entry name" value="ANK_REPEAT"/>
    <property type="match status" value="5"/>
</dbReference>
<dbReference type="PRINTS" id="PR01415">
    <property type="entry name" value="ANKYRIN"/>
</dbReference>
<evidence type="ECO:0000313" key="2">
    <source>
        <dbReference type="EMBL" id="KAJ8598141.1"/>
    </source>
</evidence>
<keyword evidence="3" id="KW-1185">Reference proteome</keyword>
<feature type="repeat" description="ANK" evidence="1">
    <location>
        <begin position="123"/>
        <end position="155"/>
    </location>
</feature>
<dbReference type="InterPro" id="IPR002110">
    <property type="entry name" value="Ankyrin_rpt"/>
</dbReference>
<organism evidence="2 3">
    <name type="scientific">Chrysophaeum taylorii</name>
    <dbReference type="NCBI Taxonomy" id="2483200"/>
    <lineage>
        <taxon>Eukaryota</taxon>
        <taxon>Sar</taxon>
        <taxon>Stramenopiles</taxon>
        <taxon>Ochrophyta</taxon>
        <taxon>Pelagophyceae</taxon>
        <taxon>Pelagomonadales</taxon>
        <taxon>Pelagomonadaceae</taxon>
        <taxon>Chrysophaeum</taxon>
    </lineage>
</organism>
<comment type="caution">
    <text evidence="2">The sequence shown here is derived from an EMBL/GenBank/DDBJ whole genome shotgun (WGS) entry which is preliminary data.</text>
</comment>
<sequence length="248" mass="26789">MDLATACYEGDASMVRHLCACGADVKNSEEGTSPLFIACQRGHVDAARVLLEYGAKVQVSALWVASSNGHVGVARLLLDNGADVHRASRSGWSLLYVAIQNGHVPVARLLLERGADVNRVSNFGLTPLLAATAKGRVEMVKLLLENGAAVNRSDSFGVTPLEKACRYGALEVVKLLLQHRRDIRDEATTNVSSILYILHMRGWLARLPWLPYADPSANTSDGRTLAQIALLYSPILAELVRHQGKGAL</sequence>
<dbReference type="EMBL" id="JAQMWT010000686">
    <property type="protein sequence ID" value="KAJ8598141.1"/>
    <property type="molecule type" value="Genomic_DNA"/>
</dbReference>
<dbReference type="PANTHER" id="PTHR24133">
    <property type="entry name" value="ANKYRIN DOMAIN-CONTAINING"/>
    <property type="match status" value="1"/>
</dbReference>
<evidence type="ECO:0000256" key="1">
    <source>
        <dbReference type="PROSITE-ProRule" id="PRU00023"/>
    </source>
</evidence>
<evidence type="ECO:0000313" key="3">
    <source>
        <dbReference type="Proteomes" id="UP001230188"/>
    </source>
</evidence>
<reference evidence="2" key="1">
    <citation type="submission" date="2023-01" db="EMBL/GenBank/DDBJ databases">
        <title>Metagenome sequencing of chrysophaentin producing Chrysophaeum taylorii.</title>
        <authorList>
            <person name="Davison J."/>
            <person name="Bewley C."/>
        </authorList>
    </citation>
    <scope>NUCLEOTIDE SEQUENCE</scope>
    <source>
        <strain evidence="2">NIES-1699</strain>
    </source>
</reference>
<feature type="repeat" description="ANK" evidence="1">
    <location>
        <begin position="90"/>
        <end position="122"/>
    </location>
</feature>
<feature type="repeat" description="ANK" evidence="1">
    <location>
        <begin position="57"/>
        <end position="89"/>
    </location>
</feature>
<keyword evidence="1" id="KW-0040">ANK repeat</keyword>
<dbReference type="Gene3D" id="1.25.40.20">
    <property type="entry name" value="Ankyrin repeat-containing domain"/>
    <property type="match status" value="2"/>
</dbReference>
<dbReference type="Pfam" id="PF12796">
    <property type="entry name" value="Ank_2"/>
    <property type="match status" value="2"/>
</dbReference>
<gene>
    <name evidence="2" type="ORF">CTAYLR_007407</name>
</gene>
<dbReference type="PROSITE" id="PS50297">
    <property type="entry name" value="ANK_REP_REGION"/>
    <property type="match status" value="4"/>
</dbReference>
<feature type="repeat" description="ANK" evidence="1">
    <location>
        <begin position="30"/>
        <end position="62"/>
    </location>
</feature>
<dbReference type="Pfam" id="PF13637">
    <property type="entry name" value="Ank_4"/>
    <property type="match status" value="1"/>
</dbReference>
<feature type="repeat" description="ANK" evidence="1">
    <location>
        <begin position="156"/>
        <end position="188"/>
    </location>
</feature>
<protein>
    <submittedName>
        <fullName evidence="2">Uncharacterized protein</fullName>
    </submittedName>
</protein>
<dbReference type="SUPFAM" id="SSF48403">
    <property type="entry name" value="Ankyrin repeat"/>
    <property type="match status" value="1"/>
</dbReference>
<dbReference type="PANTHER" id="PTHR24133:SF40">
    <property type="entry name" value="ANKYRIN REPEAT DOMAIN 44"/>
    <property type="match status" value="1"/>
</dbReference>
<dbReference type="Proteomes" id="UP001230188">
    <property type="component" value="Unassembled WGS sequence"/>
</dbReference>
<accession>A0AAD7XGZ3</accession>